<evidence type="ECO:0000256" key="1">
    <source>
        <dbReference type="ARBA" id="ARBA00004496"/>
    </source>
</evidence>
<dbReference type="InterPro" id="IPR020904">
    <property type="entry name" value="Sc_DH/Rdtase_CS"/>
</dbReference>
<dbReference type="InterPro" id="IPR051721">
    <property type="entry name" value="Biopterin_syn/organic_redct"/>
</dbReference>
<dbReference type="Pfam" id="PF00106">
    <property type="entry name" value="adh_short"/>
    <property type="match status" value="1"/>
</dbReference>
<evidence type="ECO:0000313" key="5">
    <source>
        <dbReference type="EMBL" id="KTC87616.1"/>
    </source>
</evidence>
<gene>
    <name evidence="5" type="primary">yueD</name>
    <name evidence="5" type="ORF">Ldro_1235</name>
</gene>
<accession>A0A0W0SW76</accession>
<comment type="caution">
    <text evidence="5">The sequence shown here is derived from an EMBL/GenBank/DDBJ whole genome shotgun (WGS) entry which is preliminary data.</text>
</comment>
<dbReference type="EMBL" id="LNXY01000020">
    <property type="protein sequence ID" value="KTC87616.1"/>
    <property type="molecule type" value="Genomic_DNA"/>
</dbReference>
<organism evidence="5 6">
    <name type="scientific">Legionella drozanskii LLAP-1</name>
    <dbReference type="NCBI Taxonomy" id="1212489"/>
    <lineage>
        <taxon>Bacteria</taxon>
        <taxon>Pseudomonadati</taxon>
        <taxon>Pseudomonadota</taxon>
        <taxon>Gammaproteobacteria</taxon>
        <taxon>Legionellales</taxon>
        <taxon>Legionellaceae</taxon>
        <taxon>Legionella</taxon>
    </lineage>
</organism>
<reference evidence="5 6" key="1">
    <citation type="submission" date="2015-11" db="EMBL/GenBank/DDBJ databases">
        <title>Genomic analysis of 38 Legionella species identifies large and diverse effector repertoires.</title>
        <authorList>
            <person name="Burstein D."/>
            <person name="Amaro F."/>
            <person name="Zusman T."/>
            <person name="Lifshitz Z."/>
            <person name="Cohen O."/>
            <person name="Gilbert J.A."/>
            <person name="Pupko T."/>
            <person name="Shuman H.A."/>
            <person name="Segal G."/>
        </authorList>
    </citation>
    <scope>NUCLEOTIDE SEQUENCE [LARGE SCALE GENOMIC DNA]</scope>
    <source>
        <strain evidence="5 6">ATCC 700990</strain>
    </source>
</reference>
<proteinExistence type="predicted"/>
<keyword evidence="6" id="KW-1185">Reference proteome</keyword>
<dbReference type="STRING" id="1212489.Ldro_1235"/>
<dbReference type="GO" id="GO:0006729">
    <property type="term" value="P:tetrahydrobiopterin biosynthetic process"/>
    <property type="evidence" value="ECO:0007669"/>
    <property type="project" value="TreeGrafter"/>
</dbReference>
<dbReference type="PROSITE" id="PS00061">
    <property type="entry name" value="ADH_SHORT"/>
    <property type="match status" value="1"/>
</dbReference>
<dbReference type="InterPro" id="IPR002347">
    <property type="entry name" value="SDR_fam"/>
</dbReference>
<evidence type="ECO:0000256" key="2">
    <source>
        <dbReference type="ARBA" id="ARBA00022490"/>
    </source>
</evidence>
<dbReference type="GO" id="GO:0005737">
    <property type="term" value="C:cytoplasm"/>
    <property type="evidence" value="ECO:0007669"/>
    <property type="project" value="UniProtKB-SubCell"/>
</dbReference>
<comment type="subcellular location">
    <subcellularLocation>
        <location evidence="1">Cytoplasm</location>
    </subcellularLocation>
</comment>
<dbReference type="RefSeq" id="WP_058495539.1">
    <property type="nucleotide sequence ID" value="NZ_CAAAIU010000010.1"/>
</dbReference>
<dbReference type="Gene3D" id="3.40.50.720">
    <property type="entry name" value="NAD(P)-binding Rossmann-like Domain"/>
    <property type="match status" value="1"/>
</dbReference>
<dbReference type="PANTHER" id="PTHR44085">
    <property type="entry name" value="SEPIAPTERIN REDUCTASE"/>
    <property type="match status" value="1"/>
</dbReference>
<dbReference type="InterPro" id="IPR036291">
    <property type="entry name" value="NAD(P)-bd_dom_sf"/>
</dbReference>
<protein>
    <submittedName>
        <fullName evidence="5">Sepiapterin reductase</fullName>
    </submittedName>
</protein>
<evidence type="ECO:0000256" key="3">
    <source>
        <dbReference type="ARBA" id="ARBA00022857"/>
    </source>
</evidence>
<evidence type="ECO:0000256" key="4">
    <source>
        <dbReference type="ARBA" id="ARBA00023002"/>
    </source>
</evidence>
<dbReference type="PRINTS" id="PR00081">
    <property type="entry name" value="GDHRDH"/>
</dbReference>
<dbReference type="GO" id="GO:0004757">
    <property type="term" value="F:sepiapterin reductase (NADP+) activity"/>
    <property type="evidence" value="ECO:0007669"/>
    <property type="project" value="TreeGrafter"/>
</dbReference>
<dbReference type="Proteomes" id="UP000054736">
    <property type="component" value="Unassembled WGS sequence"/>
</dbReference>
<keyword evidence="2" id="KW-0963">Cytoplasm</keyword>
<keyword evidence="4" id="KW-0560">Oxidoreductase</keyword>
<dbReference type="OrthoDB" id="9794387at2"/>
<dbReference type="SUPFAM" id="SSF51735">
    <property type="entry name" value="NAD(P)-binding Rossmann-fold domains"/>
    <property type="match status" value="1"/>
</dbReference>
<dbReference type="AlphaFoldDB" id="A0A0W0SW76"/>
<evidence type="ECO:0000313" key="6">
    <source>
        <dbReference type="Proteomes" id="UP000054736"/>
    </source>
</evidence>
<name>A0A0W0SW76_9GAMM</name>
<keyword evidence="3" id="KW-0521">NADP</keyword>
<dbReference type="PANTHER" id="PTHR44085:SF2">
    <property type="entry name" value="SEPIAPTERIN REDUCTASE"/>
    <property type="match status" value="1"/>
</dbReference>
<sequence length="254" mass="28251">MFLITGGGSGIGRALAHALAARNEEVIIVGRREQALAETASFSPLISYFCADVSNAEGRQQITSYVQKFPAMEGLIHNAGIIEPMDPVASIDEASWQKIIATNLNAPLFLTQALMPQVQQGRVLHIGSGVAYFPVTGWSGYCVSKAALAMLTRCWQLENPHFSVASVMPGIIDTDMQSVIRHAKFMDLEKRDFFQALHQKNKLLSPATVALFLSWLLLDIEKDLYVSKEWDIYDKSHHQSWLIAPHQVPDWESI</sequence>
<dbReference type="PATRIC" id="fig|1212489.4.peg.1300"/>